<organism evidence="4 6">
    <name type="scientific">Streptomyces gossypii</name>
    <dbReference type="NCBI Taxonomy" id="2883101"/>
    <lineage>
        <taxon>Bacteria</taxon>
        <taxon>Bacillati</taxon>
        <taxon>Actinomycetota</taxon>
        <taxon>Actinomycetes</taxon>
        <taxon>Kitasatosporales</taxon>
        <taxon>Streptomycetaceae</taxon>
        <taxon>Streptomyces</taxon>
    </lineage>
</organism>
<feature type="region of interest" description="Disordered" evidence="1">
    <location>
        <begin position="24"/>
        <end position="48"/>
    </location>
</feature>
<keyword evidence="6" id="KW-1185">Reference proteome</keyword>
<keyword evidence="2" id="KW-0732">Signal</keyword>
<dbReference type="Pfam" id="PF07510">
    <property type="entry name" value="GmrSD_C"/>
    <property type="match status" value="1"/>
</dbReference>
<dbReference type="RefSeq" id="WP_260220322.1">
    <property type="nucleotide sequence ID" value="NZ_JAJAGO010000012.1"/>
</dbReference>
<dbReference type="EMBL" id="JAJAGO010000012">
    <property type="protein sequence ID" value="MCT2592971.1"/>
    <property type="molecule type" value="Genomic_DNA"/>
</dbReference>
<evidence type="ECO:0000259" key="3">
    <source>
        <dbReference type="Pfam" id="PF07510"/>
    </source>
</evidence>
<evidence type="ECO:0000313" key="6">
    <source>
        <dbReference type="Proteomes" id="UP001156389"/>
    </source>
</evidence>
<protein>
    <submittedName>
        <fullName evidence="4">HNH endonuclease family protein</fullName>
    </submittedName>
</protein>
<dbReference type="PROSITE" id="PS51257">
    <property type="entry name" value="PROKAR_LIPOPROTEIN"/>
    <property type="match status" value="1"/>
</dbReference>
<keyword evidence="4" id="KW-0378">Hydrolase</keyword>
<evidence type="ECO:0000313" key="5">
    <source>
        <dbReference type="EMBL" id="MCT2593704.1"/>
    </source>
</evidence>
<feature type="domain" description="GmrSD restriction endonucleases C-terminal" evidence="3">
    <location>
        <begin position="122"/>
        <end position="214"/>
    </location>
</feature>
<dbReference type="EMBL" id="JAJAGO010000015">
    <property type="protein sequence ID" value="MCT2593704.1"/>
    <property type="molecule type" value="Genomic_DNA"/>
</dbReference>
<accession>A0ABT2JYK8</accession>
<evidence type="ECO:0000256" key="1">
    <source>
        <dbReference type="SAM" id="MobiDB-lite"/>
    </source>
</evidence>
<keyword evidence="4" id="KW-0540">Nuclease</keyword>
<evidence type="ECO:0000313" key="4">
    <source>
        <dbReference type="EMBL" id="MCT2592971.1"/>
    </source>
</evidence>
<feature type="signal peptide" evidence="2">
    <location>
        <begin position="1"/>
        <end position="25"/>
    </location>
</feature>
<dbReference type="PANTHER" id="PTHR24094">
    <property type="entry name" value="SECRETED PROTEIN"/>
    <property type="match status" value="1"/>
</dbReference>
<evidence type="ECO:0000256" key="2">
    <source>
        <dbReference type="SAM" id="SignalP"/>
    </source>
</evidence>
<dbReference type="InterPro" id="IPR011089">
    <property type="entry name" value="GmrSD_C"/>
</dbReference>
<gene>
    <name evidence="4" type="ORF">LHJ74_24170</name>
    <name evidence="5" type="ORF">LHJ74_28005</name>
</gene>
<reference evidence="4 6" key="1">
    <citation type="submission" date="2021-10" db="EMBL/GenBank/DDBJ databases">
        <title>Streptomyces gossypii sp. nov., isolated from soil collected from cotton field.</title>
        <authorList>
            <person name="Ge X."/>
            <person name="Chen X."/>
            <person name="Liu W."/>
        </authorList>
    </citation>
    <scope>NUCLEOTIDE SEQUENCE [LARGE SCALE GENOMIC DNA]</scope>
    <source>
        <strain evidence="4 6">N2-109</strain>
    </source>
</reference>
<dbReference type="PANTHER" id="PTHR24094:SF15">
    <property type="entry name" value="AMP-DEPENDENT SYNTHETASE_LIGASE DOMAIN-CONTAINING PROTEIN-RELATED"/>
    <property type="match status" value="1"/>
</dbReference>
<keyword evidence="4" id="KW-0255">Endonuclease</keyword>
<feature type="chain" id="PRO_5045032289" evidence="2">
    <location>
        <begin position="26"/>
        <end position="225"/>
    </location>
</feature>
<sequence length="225" mass="24510">MGDQRRRAAALAVGALLLSAGCSGGTDGSTDDAGAGKPSAGAEAGAGGGAEKVLAALDVREPGTMDGYSRDRFPHWSVQEGACNTREAVLKRDGEKVRTDGSCRSVSGSWRSPFDGEVWREAADVDIDHMVPLAEAWRSGAREWEDDRREDFANDMDRPQLFAVTDNVNQSKGDRPPDEWQPPLKSYWCTYAENWVTVKDHYELSVTAPEKKTLGSMLERCRSNG</sequence>
<feature type="compositionally biased region" description="Low complexity" evidence="1">
    <location>
        <begin position="31"/>
        <end position="43"/>
    </location>
</feature>
<comment type="caution">
    <text evidence="4">The sequence shown here is derived from an EMBL/GenBank/DDBJ whole genome shotgun (WGS) entry which is preliminary data.</text>
</comment>
<name>A0ABT2JYK8_9ACTN</name>
<dbReference type="GO" id="GO:0004519">
    <property type="term" value="F:endonuclease activity"/>
    <property type="evidence" value="ECO:0007669"/>
    <property type="project" value="UniProtKB-KW"/>
</dbReference>
<proteinExistence type="predicted"/>
<dbReference type="Proteomes" id="UP001156389">
    <property type="component" value="Unassembled WGS sequence"/>
</dbReference>